<comment type="caution">
    <text evidence="1">The sequence shown here is derived from an EMBL/GenBank/DDBJ whole genome shotgun (WGS) entry which is preliminary data.</text>
</comment>
<evidence type="ECO:0000313" key="2">
    <source>
        <dbReference type="Proteomes" id="UP000539642"/>
    </source>
</evidence>
<name>A0A840UUR4_9BACT</name>
<dbReference type="EMBL" id="JACHEO010000028">
    <property type="protein sequence ID" value="MBB5349522.1"/>
    <property type="molecule type" value="Genomic_DNA"/>
</dbReference>
<dbReference type="InterPro" id="IPR011856">
    <property type="entry name" value="tRNA_endonuc-like_dom_sf"/>
</dbReference>
<dbReference type="Gene3D" id="3.40.1350.10">
    <property type="match status" value="1"/>
</dbReference>
<organism evidence="1 2">
    <name type="scientific">Desulfoprunum benzoelyticum</name>
    <dbReference type="NCBI Taxonomy" id="1506996"/>
    <lineage>
        <taxon>Bacteria</taxon>
        <taxon>Pseudomonadati</taxon>
        <taxon>Thermodesulfobacteriota</taxon>
        <taxon>Desulfobulbia</taxon>
        <taxon>Desulfobulbales</taxon>
        <taxon>Desulfobulbaceae</taxon>
        <taxon>Desulfoprunum</taxon>
    </lineage>
</organism>
<proteinExistence type="predicted"/>
<sequence length="159" mass="18084">MATLSFNNLVGTAGEYYVCAELCRRGFLALLTPKNNPIFDVLVTSADGTKTISIQVKTRSIKNKQGWKLGPDMALKKQGLFVVLVNMHENGLPDFYVYQHGVLAARVNEVYRAYMAKPKKDGTTKKEVGFRWFDEISFKEDDRSRKNNWKAIEEALRTT</sequence>
<reference evidence="1 2" key="1">
    <citation type="submission" date="2020-08" db="EMBL/GenBank/DDBJ databases">
        <title>Genomic Encyclopedia of Type Strains, Phase IV (KMG-IV): sequencing the most valuable type-strain genomes for metagenomic binning, comparative biology and taxonomic classification.</title>
        <authorList>
            <person name="Goeker M."/>
        </authorList>
    </citation>
    <scope>NUCLEOTIDE SEQUENCE [LARGE SCALE GENOMIC DNA]</scope>
    <source>
        <strain evidence="1 2">DSM 28570</strain>
    </source>
</reference>
<evidence type="ECO:0008006" key="3">
    <source>
        <dbReference type="Google" id="ProtNLM"/>
    </source>
</evidence>
<keyword evidence="2" id="KW-1185">Reference proteome</keyword>
<dbReference type="AlphaFoldDB" id="A0A840UUR4"/>
<protein>
    <recommendedName>
        <fullName evidence="3">Aspartate ammonia-lyase</fullName>
    </recommendedName>
</protein>
<dbReference type="RefSeq" id="WP_183352308.1">
    <property type="nucleotide sequence ID" value="NZ_JACHEO010000028.1"/>
</dbReference>
<dbReference type="GO" id="GO:0003676">
    <property type="term" value="F:nucleic acid binding"/>
    <property type="evidence" value="ECO:0007669"/>
    <property type="project" value="InterPro"/>
</dbReference>
<gene>
    <name evidence="1" type="ORF">HNQ81_003278</name>
</gene>
<dbReference type="Proteomes" id="UP000539642">
    <property type="component" value="Unassembled WGS sequence"/>
</dbReference>
<evidence type="ECO:0000313" key="1">
    <source>
        <dbReference type="EMBL" id="MBB5349522.1"/>
    </source>
</evidence>
<accession>A0A840UUR4</accession>